<comment type="caution">
    <text evidence="1">The sequence shown here is derived from an EMBL/GenBank/DDBJ whole genome shotgun (WGS) entry which is preliminary data.</text>
</comment>
<proteinExistence type="predicted"/>
<evidence type="ECO:0000313" key="1">
    <source>
        <dbReference type="EMBL" id="KAK6007648.1"/>
    </source>
</evidence>
<name>A0ABR0TT46_AURPU</name>
<dbReference type="PANTHER" id="PTHR42342:SF1">
    <property type="entry name" value="STATIONARY PHASE PROTEIN 5"/>
    <property type="match status" value="1"/>
</dbReference>
<gene>
    <name evidence="1" type="ORF">QM012_004462</name>
</gene>
<evidence type="ECO:0008006" key="3">
    <source>
        <dbReference type="Google" id="ProtNLM"/>
    </source>
</evidence>
<protein>
    <recommendedName>
        <fullName evidence="3">Casein kinase II beta 2 subunit</fullName>
    </recommendedName>
</protein>
<dbReference type="PANTHER" id="PTHR42342">
    <property type="entry name" value="STATIONARY PHASE PROTEIN 5"/>
    <property type="match status" value="1"/>
</dbReference>
<organism evidence="1 2">
    <name type="scientific">Aureobasidium pullulans</name>
    <name type="common">Black yeast</name>
    <name type="synonym">Pullularia pullulans</name>
    <dbReference type="NCBI Taxonomy" id="5580"/>
    <lineage>
        <taxon>Eukaryota</taxon>
        <taxon>Fungi</taxon>
        <taxon>Dikarya</taxon>
        <taxon>Ascomycota</taxon>
        <taxon>Pezizomycotina</taxon>
        <taxon>Dothideomycetes</taxon>
        <taxon>Dothideomycetidae</taxon>
        <taxon>Dothideales</taxon>
        <taxon>Saccotheciaceae</taxon>
        <taxon>Aureobasidium</taxon>
    </lineage>
</organism>
<accession>A0ABR0TT46</accession>
<dbReference type="InterPro" id="IPR038816">
    <property type="entry name" value="Stationary_phase_5"/>
</dbReference>
<dbReference type="EMBL" id="JASGXD010000002">
    <property type="protein sequence ID" value="KAK6007648.1"/>
    <property type="molecule type" value="Genomic_DNA"/>
</dbReference>
<reference evidence="1 2" key="1">
    <citation type="submission" date="2023-11" db="EMBL/GenBank/DDBJ databases">
        <title>Draft genome sequence and annotation of the polyextremotolerant black yeast-like fungus Aureobasidium pullulans NRRL 62042.</title>
        <authorList>
            <person name="Dielentheis-Frenken M.R.E."/>
            <person name="Wibberg D."/>
            <person name="Blank L.M."/>
            <person name="Tiso T."/>
        </authorList>
    </citation>
    <scope>NUCLEOTIDE SEQUENCE [LARGE SCALE GENOMIC DNA]</scope>
    <source>
        <strain evidence="1 2">NRRL 62042</strain>
    </source>
</reference>
<dbReference type="Proteomes" id="UP001341245">
    <property type="component" value="Unassembled WGS sequence"/>
</dbReference>
<evidence type="ECO:0000313" key="2">
    <source>
        <dbReference type="Proteomes" id="UP001341245"/>
    </source>
</evidence>
<sequence>MPPLAGSYWHSLLTRHAKTWKAAAKQVQKLVQSKAAQSARPELKPVLVRSSARQPLYPAARVRQHQSRWFSSSSRSTFKDTVRRFTSLAEQSSGHQYKRSALPKSSVGNAIIRHSGRAPFASTLRPNLTGGTLGRTSGGYSLGGGRIGGQRYFSHGPASQAQVVQNVSQAVRAFFVSGNKAQFNGVNPRGEKSYKTVTATQEDAVQKLRSLPRQTPGSYISFLINPTITALTSLDAVTGYADAEHVNSDGLLDGLTVDFSRSLKDLTAVLSDLSKLSNLGDLPITYQGSSLRIHFPGCDADTVNRLRDELQIQRGVTVQDEDFDDFVGSEIALLFPFAPSIQESESGSEFYESPSASRSRPIEWQTMITPSESSCGRELSMKSDTLSELDFEFDSPAMASDYESLHYSSSGEREDAQSPLEYQNFEGIYRFIEQCDSHRR</sequence>
<keyword evidence="2" id="KW-1185">Reference proteome</keyword>